<protein>
    <submittedName>
        <fullName evidence="2">Amino acid adenylation domain-containing protein/FkbH-like protein</fullName>
    </submittedName>
</protein>
<dbReference type="InterPro" id="IPR010071">
    <property type="entry name" value="AA_adenyl_dom"/>
</dbReference>
<dbReference type="Pfam" id="PF13193">
    <property type="entry name" value="AMP-binding_C"/>
    <property type="match status" value="1"/>
</dbReference>
<dbReference type="PANTHER" id="PTHR45527">
    <property type="entry name" value="NONRIBOSOMAL PEPTIDE SYNTHETASE"/>
    <property type="match status" value="1"/>
</dbReference>
<sequence>MTSVVKCLVWDLDDTLWDGVVLEHDATAPHPRAWRVLRALDERGIVHAVASRGEPALATAHLDAHGLSEMFCSLQIGWGAKSAAVRRIAEHLNIGLDAIAFVDNDPVERAEVAAALPQVRCYAAADLAGLPELPEFTPEVITADARDRRKRYRAEQIRRDRAAVFEGTDAEFLAGLGLVMTVRRAGEADLARAHELTVRTNQLNTTGRTFDIDELRELSRSSTHEVLIASLRDRFGEYGAIGLAVSEFRGTDSALLLLLMSCRVMSRGVGGALLAHLIDRAAAHGRRAVAEFVPTPVNRVMLVTLRFAGFAVLEQHRERVLLAHDGSTAVPNISHVLLRAPDAPVPPGDLVTGLLRQAARVPDRTALISGDHHFTYRELNTRTAQLAGRLVGAGVRPGDVVLCYLRQNADSMIAMLAALRAGAAWCLIEPERSPTQIQALLAQIDCTAVIFDPTDTTSAARQKSEAAAPATGWTGNVAAVFGASPRPLALLPLGEPSVPGPLPPPANAPAYVITTSGSTGVPKAVVVSRANLSAMIAGREYPYSDGELVTLSTCPLTADASLLFVPWAFTVGGTVVVPTHRELPDASAVGALARRAGVSHLIATPSYYRLLLDSLVESAPRVVALAGEQVPTALADKHHRLLPDTLLLNEYGPTEATVTCVQHTVEAGASPAIIPIGTAMPGNSAAVLGPDLLPVPGGETGELYLGGDQITLGYASRAGVTATTFVADPYAADPGARMYRTGDLARHNESGAIEFLGRRDGQVQVRGARVERHAVEAVLESHPGVAHAVTLVVENRDAVPELVAYIVPADPAAPPERRVLARYCAEHLQPMEVPSRFVRLDTIPIADAGKLDESALRTAATGPALPGPSRRGWTERELELAELWSAALEHDDFDLDDSFFEVGGNSHRVVYLHLLMEQRWPGAIRVGQLFDLRTIGAHVEALETALAAAIPDEGAKPDTTPTMAYEL</sequence>
<dbReference type="Pfam" id="PF00501">
    <property type="entry name" value="AMP-binding"/>
    <property type="match status" value="1"/>
</dbReference>
<evidence type="ECO:0000313" key="3">
    <source>
        <dbReference type="Proteomes" id="UP001519325"/>
    </source>
</evidence>
<dbReference type="InterPro" id="IPR000873">
    <property type="entry name" value="AMP-dep_synth/lig_dom"/>
</dbReference>
<dbReference type="SUPFAM" id="SSF56801">
    <property type="entry name" value="Acetyl-CoA synthetase-like"/>
    <property type="match status" value="1"/>
</dbReference>
<dbReference type="InterPro" id="IPR009081">
    <property type="entry name" value="PP-bd_ACP"/>
</dbReference>
<dbReference type="InterPro" id="IPR036736">
    <property type="entry name" value="ACP-like_sf"/>
</dbReference>
<dbReference type="Gene3D" id="1.10.1200.10">
    <property type="entry name" value="ACP-like"/>
    <property type="match status" value="1"/>
</dbReference>
<dbReference type="SUPFAM" id="SSF56784">
    <property type="entry name" value="HAD-like"/>
    <property type="match status" value="1"/>
</dbReference>
<dbReference type="InterPro" id="IPR010037">
    <property type="entry name" value="FkbH_domain"/>
</dbReference>
<feature type="domain" description="Carrier" evidence="1">
    <location>
        <begin position="871"/>
        <end position="946"/>
    </location>
</feature>
<organism evidence="2 3">
    <name type="scientific">Nocardia goodfellowii</name>
    <dbReference type="NCBI Taxonomy" id="882446"/>
    <lineage>
        <taxon>Bacteria</taxon>
        <taxon>Bacillati</taxon>
        <taxon>Actinomycetota</taxon>
        <taxon>Actinomycetes</taxon>
        <taxon>Mycobacteriales</taxon>
        <taxon>Nocardiaceae</taxon>
        <taxon>Nocardia</taxon>
    </lineage>
</organism>
<dbReference type="SUPFAM" id="SSF47336">
    <property type="entry name" value="ACP-like"/>
    <property type="match status" value="1"/>
</dbReference>
<dbReference type="Gene3D" id="3.40.630.30">
    <property type="match status" value="1"/>
</dbReference>
<dbReference type="InterPro" id="IPR025110">
    <property type="entry name" value="AMP-bd_C"/>
</dbReference>
<keyword evidence="3" id="KW-1185">Reference proteome</keyword>
<accession>A0ABS4QCC1</accession>
<dbReference type="NCBIfam" id="TIGR01733">
    <property type="entry name" value="AA-adenyl-dom"/>
    <property type="match status" value="1"/>
</dbReference>
<dbReference type="InterPro" id="IPR045851">
    <property type="entry name" value="AMP-bd_C_sf"/>
</dbReference>
<dbReference type="PANTHER" id="PTHR45527:SF1">
    <property type="entry name" value="FATTY ACID SYNTHASE"/>
    <property type="match status" value="1"/>
</dbReference>
<dbReference type="Pfam" id="PF00550">
    <property type="entry name" value="PP-binding"/>
    <property type="match status" value="1"/>
</dbReference>
<dbReference type="Proteomes" id="UP001519325">
    <property type="component" value="Unassembled WGS sequence"/>
</dbReference>
<gene>
    <name evidence="2" type="ORF">BJ987_002234</name>
</gene>
<dbReference type="EMBL" id="JAGGMR010000001">
    <property type="protein sequence ID" value="MBP2189333.1"/>
    <property type="molecule type" value="Genomic_DNA"/>
</dbReference>
<dbReference type="NCBIfam" id="TIGR01686">
    <property type="entry name" value="FkbH"/>
    <property type="match status" value="1"/>
</dbReference>
<dbReference type="InterPro" id="IPR020845">
    <property type="entry name" value="AMP-binding_CS"/>
</dbReference>
<dbReference type="NCBIfam" id="TIGR01681">
    <property type="entry name" value="HAD-SF-IIIC"/>
    <property type="match status" value="1"/>
</dbReference>
<proteinExistence type="predicted"/>
<evidence type="ECO:0000259" key="1">
    <source>
        <dbReference type="PROSITE" id="PS50075"/>
    </source>
</evidence>
<dbReference type="PROSITE" id="PS50075">
    <property type="entry name" value="CARRIER"/>
    <property type="match status" value="1"/>
</dbReference>
<dbReference type="InterPro" id="IPR036412">
    <property type="entry name" value="HAD-like_sf"/>
</dbReference>
<dbReference type="RefSeq" id="WP_209887859.1">
    <property type="nucleotide sequence ID" value="NZ_JAGGMR010000001.1"/>
</dbReference>
<name>A0ABS4QCC1_9NOCA</name>
<reference evidence="2 3" key="1">
    <citation type="submission" date="2021-03" db="EMBL/GenBank/DDBJ databases">
        <title>Sequencing the genomes of 1000 actinobacteria strains.</title>
        <authorList>
            <person name="Klenk H.-P."/>
        </authorList>
    </citation>
    <scope>NUCLEOTIDE SEQUENCE [LARGE SCALE GENOMIC DNA]</scope>
    <source>
        <strain evidence="2 3">DSM 45516</strain>
    </source>
</reference>
<dbReference type="InterPro" id="IPR042099">
    <property type="entry name" value="ANL_N_sf"/>
</dbReference>
<dbReference type="Gene3D" id="3.30.300.30">
    <property type="match status" value="1"/>
</dbReference>
<dbReference type="InterPro" id="IPR023214">
    <property type="entry name" value="HAD_sf"/>
</dbReference>
<dbReference type="PROSITE" id="PS00455">
    <property type="entry name" value="AMP_BINDING"/>
    <property type="match status" value="1"/>
</dbReference>
<comment type="caution">
    <text evidence="2">The sequence shown here is derived from an EMBL/GenBank/DDBJ whole genome shotgun (WGS) entry which is preliminary data.</text>
</comment>
<evidence type="ECO:0000313" key="2">
    <source>
        <dbReference type="EMBL" id="MBP2189333.1"/>
    </source>
</evidence>
<dbReference type="InterPro" id="IPR010033">
    <property type="entry name" value="HAD_SF_ppase_IIIC"/>
</dbReference>
<dbReference type="CDD" id="cd05930">
    <property type="entry name" value="A_NRPS"/>
    <property type="match status" value="1"/>
</dbReference>
<dbReference type="Gene3D" id="3.40.50.12780">
    <property type="entry name" value="N-terminal domain of ligase-like"/>
    <property type="match status" value="1"/>
</dbReference>
<dbReference type="Gene3D" id="3.40.50.1000">
    <property type="entry name" value="HAD superfamily/HAD-like"/>
    <property type="match status" value="1"/>
</dbReference>